<dbReference type="EMBL" id="FLQU01001876">
    <property type="protein sequence ID" value="SBS94787.1"/>
    <property type="molecule type" value="Genomic_DNA"/>
</dbReference>
<evidence type="ECO:0000313" key="2">
    <source>
        <dbReference type="EMBL" id="SBS94787.1"/>
    </source>
</evidence>
<name>A0A1A8WPH3_PLAOA</name>
<organism evidence="2 3">
    <name type="scientific">Plasmodium ovale curtisi</name>
    <dbReference type="NCBI Taxonomy" id="864141"/>
    <lineage>
        <taxon>Eukaryota</taxon>
        <taxon>Sar</taxon>
        <taxon>Alveolata</taxon>
        <taxon>Apicomplexa</taxon>
        <taxon>Aconoidasida</taxon>
        <taxon>Haemosporida</taxon>
        <taxon>Plasmodiidae</taxon>
        <taxon>Plasmodium</taxon>
        <taxon>Plasmodium (Plasmodium)</taxon>
    </lineage>
</organism>
<keyword evidence="1" id="KW-1133">Transmembrane helix</keyword>
<dbReference type="Proteomes" id="UP000078560">
    <property type="component" value="Unassembled WGS sequence"/>
</dbReference>
<evidence type="ECO:0000313" key="3">
    <source>
        <dbReference type="Proteomes" id="UP000078560"/>
    </source>
</evidence>
<accession>A0A1A8WPH3</accession>
<feature type="transmembrane region" description="Helical" evidence="1">
    <location>
        <begin position="248"/>
        <end position="266"/>
    </location>
</feature>
<sequence length="325" mass="38153">MTSNNVTGEERYGFFNDFNYYEDRESKVLGVAGVAESCCKSFLSESFFTNIEFPHTFCEQFKKLYNLLFNSTLNNKKAETLDDNDCSFLNYWLNDKLRGINIDNSISVSDFYKKLKGSNAQFFKDEKLEKKLYNIEKHDLGNMRKLYDLYNTKSKVSSTLAIDASPEVSASCLMHTNECYRKYRDTIINCHNGCHDFFNALTYFKNKYKEELSPFAETSISCNYQKLFELPHYEIILNEYKSTPFKTIITLPVLFPLFGVFFMLIFSDQFTPFRQHILEKIKKTKNMLFGEGERDNEFMPYTSNNDISIFSEGEYNISYYTVRNS</sequence>
<gene>
    <name evidence="2" type="ORF">POVCU2_0090600</name>
</gene>
<proteinExistence type="predicted"/>
<reference evidence="3" key="1">
    <citation type="submission" date="2016-05" db="EMBL/GenBank/DDBJ databases">
        <authorList>
            <person name="Naeem Raeece"/>
        </authorList>
    </citation>
    <scope>NUCLEOTIDE SEQUENCE [LARGE SCALE GENOMIC DNA]</scope>
</reference>
<protein>
    <submittedName>
        <fullName evidence="2">PIR Superfamily Protein</fullName>
    </submittedName>
</protein>
<evidence type="ECO:0000256" key="1">
    <source>
        <dbReference type="SAM" id="Phobius"/>
    </source>
</evidence>
<keyword evidence="1" id="KW-0812">Transmembrane</keyword>
<dbReference type="AlphaFoldDB" id="A0A1A8WPH3"/>
<keyword evidence="1" id="KW-0472">Membrane</keyword>